<keyword evidence="2" id="KW-1185">Reference proteome</keyword>
<accession>A0ABS8AW64</accession>
<reference evidence="1" key="1">
    <citation type="submission" date="2021-10" db="EMBL/GenBank/DDBJ databases">
        <authorList>
            <person name="Dean J.D."/>
            <person name="Kim M.K."/>
            <person name="Newey C.N."/>
            <person name="Stoker T.S."/>
            <person name="Thompson D.W."/>
            <person name="Grose J.H."/>
        </authorList>
    </citation>
    <scope>NUCLEOTIDE SEQUENCE</scope>
    <source>
        <strain evidence="1">BT178</strain>
    </source>
</reference>
<proteinExistence type="predicted"/>
<dbReference type="EMBL" id="JAJADR010000004">
    <property type="protein sequence ID" value="MCB2409536.1"/>
    <property type="molecule type" value="Genomic_DNA"/>
</dbReference>
<dbReference type="Pfam" id="PF09965">
    <property type="entry name" value="DUF2199"/>
    <property type="match status" value="1"/>
</dbReference>
<evidence type="ECO:0000313" key="1">
    <source>
        <dbReference type="EMBL" id="MCB2409536.1"/>
    </source>
</evidence>
<protein>
    <submittedName>
        <fullName evidence="1">DUF2199 domain-containing protein</fullName>
    </submittedName>
</protein>
<dbReference type="Proteomes" id="UP001165296">
    <property type="component" value="Unassembled WGS sequence"/>
</dbReference>
<name>A0ABS8AW64_9BACT</name>
<comment type="caution">
    <text evidence="1">The sequence shown here is derived from an EMBL/GenBank/DDBJ whole genome shotgun (WGS) entry which is preliminary data.</text>
</comment>
<gene>
    <name evidence="1" type="ORF">LGH74_16200</name>
</gene>
<organism evidence="1 2">
    <name type="scientific">Hymenobacter lucidus</name>
    <dbReference type="NCBI Taxonomy" id="2880930"/>
    <lineage>
        <taxon>Bacteria</taxon>
        <taxon>Pseudomonadati</taxon>
        <taxon>Bacteroidota</taxon>
        <taxon>Cytophagia</taxon>
        <taxon>Cytophagales</taxon>
        <taxon>Hymenobacteraceae</taxon>
        <taxon>Hymenobacter</taxon>
    </lineage>
</organism>
<dbReference type="InterPro" id="IPR018697">
    <property type="entry name" value="DUF2199"/>
</dbReference>
<sequence>MSYLCACCGQLHEGLPDVGFAKPDPYFTIPQAEREERIELTTDTCVINNEEFFIRGLIELPVHGQETTFGLGVWVSQKDENFETYRRNPDTADIGPYFGWLCSDIPAFGSTSSLKTMVHFQGNGLRPWIELEPTDHPPLAVAQRDGISLERAWEIVHEYIKPEDLSV</sequence>
<dbReference type="RefSeq" id="WP_226177249.1">
    <property type="nucleotide sequence ID" value="NZ_JAJADR010000004.1"/>
</dbReference>
<evidence type="ECO:0000313" key="2">
    <source>
        <dbReference type="Proteomes" id="UP001165296"/>
    </source>
</evidence>